<dbReference type="EMBL" id="JARHUD010000001">
    <property type="protein sequence ID" value="MDF2094643.1"/>
    <property type="molecule type" value="Genomic_DNA"/>
</dbReference>
<proteinExistence type="predicted"/>
<evidence type="ECO:0008006" key="3">
    <source>
        <dbReference type="Google" id="ProtNLM"/>
    </source>
</evidence>
<dbReference type="Proteomes" id="UP001215503">
    <property type="component" value="Unassembled WGS sequence"/>
</dbReference>
<evidence type="ECO:0000313" key="1">
    <source>
        <dbReference type="EMBL" id="MDF2094643.1"/>
    </source>
</evidence>
<organism evidence="1 2">
    <name type="scientific">Aquibaculum arenosum</name>
    <dbReference type="NCBI Taxonomy" id="3032591"/>
    <lineage>
        <taxon>Bacteria</taxon>
        <taxon>Pseudomonadati</taxon>
        <taxon>Pseudomonadota</taxon>
        <taxon>Alphaproteobacteria</taxon>
        <taxon>Rhodospirillales</taxon>
        <taxon>Rhodovibrionaceae</taxon>
        <taxon>Aquibaculum</taxon>
    </lineage>
</organism>
<sequence length="299" mass="33318">MDLSPLQAIIEGEIDAPASTAVHAVAEAARARHPGTLAILFYGSCLRSGSDEGGLVDLYLLVESYRQAHRNPLSALGNRVLPPNVYYQEVAFEGRIVRAKYALVTLSALERLVTQRSFHSYFWARFAQPTGLLWSSDAAVRRRSVALLAQSVATLGAQTRPLLPKSTSPAALFERAFAETYRTELRAEQPGRAAELVARYAVRYEALGACLLPQLPPPSADGERRANRRWALRRLWGKLLSVARLTKAAFTFAGGQSYLLWKIERHSGVRVVPKPWEQRHPLLSAPFLAWRLYRKGGFR</sequence>
<name>A0ABT5YIA9_9PROT</name>
<accession>A0ABT5YIA9</accession>
<keyword evidence="2" id="KW-1185">Reference proteome</keyword>
<dbReference type="RefSeq" id="WP_275819297.1">
    <property type="nucleotide sequence ID" value="NZ_JARHUD010000001.1"/>
</dbReference>
<gene>
    <name evidence="1" type="ORF">P2G67_01475</name>
</gene>
<protein>
    <recommendedName>
        <fullName evidence="3">Phosphatidate cytidylyltransferase</fullName>
    </recommendedName>
</protein>
<reference evidence="1 2" key="1">
    <citation type="submission" date="2023-03" db="EMBL/GenBank/DDBJ databases">
        <title>Fodinicurvata sp. CAU 1616 isolated from sea sendiment.</title>
        <authorList>
            <person name="Kim W."/>
        </authorList>
    </citation>
    <scope>NUCLEOTIDE SEQUENCE [LARGE SCALE GENOMIC DNA]</scope>
    <source>
        <strain evidence="1 2">CAU 1616</strain>
    </source>
</reference>
<evidence type="ECO:0000313" key="2">
    <source>
        <dbReference type="Proteomes" id="UP001215503"/>
    </source>
</evidence>
<comment type="caution">
    <text evidence="1">The sequence shown here is derived from an EMBL/GenBank/DDBJ whole genome shotgun (WGS) entry which is preliminary data.</text>
</comment>